<dbReference type="AlphaFoldDB" id="A0AAN7ZY21"/>
<reference evidence="3" key="1">
    <citation type="submission" date="2023-07" db="EMBL/GenBank/DDBJ databases">
        <title>A draft genome of Kazachstania heterogenica Y-27499.</title>
        <authorList>
            <person name="Donic C."/>
            <person name="Kralova J.S."/>
            <person name="Fidel L."/>
            <person name="Ben-Dor S."/>
            <person name="Jung S."/>
        </authorList>
    </citation>
    <scope>NUCLEOTIDE SEQUENCE [LARGE SCALE GENOMIC DNA]</scope>
    <source>
        <strain evidence="3">Y27499</strain>
    </source>
</reference>
<feature type="coiled-coil region" evidence="1">
    <location>
        <begin position="189"/>
        <end position="248"/>
    </location>
</feature>
<protein>
    <recommendedName>
        <fullName evidence="4">Autophagy-related protein 23</fullName>
    </recommendedName>
</protein>
<sequence>MKLEDVLKQQVEIDELFVYLCKLHERLLVRNDSDNDDDSLQAISLNKVRHDLIVCLNDFNTLNDMLISFDGAIKQDIRILEEAKLEINTLKQRKGELLKQRDQWVLTSNSSNFIDSNITKNNNDVMQIRTSYRNKIDQYIGLVGIQNTTLFNHSGFTIQGTERLKEYEEEISLTPKQTIDSLRLLNDCQSELQKEIKVLRALLSNLEKDSQFIINEKRQLTYLIEYQRNQIEKQLINIENEAVKLLNKCGFLFPKNSETSSPFAPSNNSSISKKLLNFWNPRDNHDSTPEDTNIYMVIDHSDEFIDSKINTLKYQLKSRKKNSTNLLVDKQLWQDCVKTLEDLEDSLEKTLSDVDKGSNSVLLPPSALLSMITNEIDYLKGSLNNTNNPRLKNLIQHEIANLQIACDELSIKSNHQNKTDSEEIRKPNISISDHYMSNFMDYNTRSLKAPLIIGKSPPKIGVSNESTNNIFDTFTSKKTK</sequence>
<dbReference type="EMBL" id="JAWIZZ010000041">
    <property type="protein sequence ID" value="KAK5780346.1"/>
    <property type="molecule type" value="Genomic_DNA"/>
</dbReference>
<name>A0AAN7ZY21_9SACH</name>
<keyword evidence="3" id="KW-1185">Reference proteome</keyword>
<feature type="coiled-coil region" evidence="1">
    <location>
        <begin position="73"/>
        <end position="100"/>
    </location>
</feature>
<gene>
    <name evidence="2" type="ORF">RI543_002102</name>
</gene>
<proteinExistence type="predicted"/>
<accession>A0AAN7ZY21</accession>
<keyword evidence="1" id="KW-0175">Coiled coil</keyword>
<dbReference type="Proteomes" id="UP001306508">
    <property type="component" value="Unassembled WGS sequence"/>
</dbReference>
<organism evidence="2 3">
    <name type="scientific">Arxiozyma heterogenica</name>
    <dbReference type="NCBI Taxonomy" id="278026"/>
    <lineage>
        <taxon>Eukaryota</taxon>
        <taxon>Fungi</taxon>
        <taxon>Dikarya</taxon>
        <taxon>Ascomycota</taxon>
        <taxon>Saccharomycotina</taxon>
        <taxon>Saccharomycetes</taxon>
        <taxon>Saccharomycetales</taxon>
        <taxon>Saccharomycetaceae</taxon>
        <taxon>Arxiozyma</taxon>
    </lineage>
</organism>
<evidence type="ECO:0000256" key="1">
    <source>
        <dbReference type="SAM" id="Coils"/>
    </source>
</evidence>
<evidence type="ECO:0000313" key="2">
    <source>
        <dbReference type="EMBL" id="KAK5780346.1"/>
    </source>
</evidence>
<evidence type="ECO:0000313" key="3">
    <source>
        <dbReference type="Proteomes" id="UP001306508"/>
    </source>
</evidence>
<comment type="caution">
    <text evidence="2">The sequence shown here is derived from an EMBL/GenBank/DDBJ whole genome shotgun (WGS) entry which is preliminary data.</text>
</comment>
<evidence type="ECO:0008006" key="4">
    <source>
        <dbReference type="Google" id="ProtNLM"/>
    </source>
</evidence>